<sequence>MNRFFVFPVLAILASACQSAPDVQYKTVFGNTHAHCNYSGDIAKFKAKKGLQLDPKNTVDNHYKIAKENGYDFYCVTDHSQYPEYTLEAWADVKAKADAFTDDTFVGLRGYEHSENDGPDGTGHMNVYNSSIFLNALADSVSIEFLHDWLARPENEDVIVGFNHPAKDAYNDFHCYNEGARDNFKIIELINGSKPRFYPSFLNALSKGWKVSPVAGCDNHGWEGISKWPCRTGLLVTELSQDGVLDAMAHRRTYATLDKNLEISYTVNRKIMGSDIEKADKYRFDISVNEPDSGKEDQVITKIEIVTDGGEVVASSEFQDYNVEWRPVIEDTGKDYYFVLVYNASRQDGPIAFVAPVWIER</sequence>
<organism evidence="2 3">
    <name type="scientific">Candidatus Cryptobacteroides merdigallinarum</name>
    <dbReference type="NCBI Taxonomy" id="2840770"/>
    <lineage>
        <taxon>Bacteria</taxon>
        <taxon>Pseudomonadati</taxon>
        <taxon>Bacteroidota</taxon>
        <taxon>Bacteroidia</taxon>
        <taxon>Bacteroidales</taxon>
        <taxon>Candidatus Cryptobacteroides</taxon>
    </lineage>
</organism>
<dbReference type="SUPFAM" id="SSF89550">
    <property type="entry name" value="PHP domain-like"/>
    <property type="match status" value="1"/>
</dbReference>
<feature type="signal peptide" evidence="1">
    <location>
        <begin position="1"/>
        <end position="20"/>
    </location>
</feature>
<reference evidence="2" key="1">
    <citation type="submission" date="2020-10" db="EMBL/GenBank/DDBJ databases">
        <authorList>
            <person name="Gilroy R."/>
        </authorList>
    </citation>
    <scope>NUCLEOTIDE SEQUENCE</scope>
    <source>
        <strain evidence="2">20514</strain>
    </source>
</reference>
<dbReference type="NCBIfam" id="NF038032">
    <property type="entry name" value="CehA_McbA_metalo"/>
    <property type="match status" value="1"/>
</dbReference>
<evidence type="ECO:0000313" key="3">
    <source>
        <dbReference type="Proteomes" id="UP000810252"/>
    </source>
</evidence>
<evidence type="ECO:0000313" key="2">
    <source>
        <dbReference type="EMBL" id="MBO8449296.1"/>
    </source>
</evidence>
<feature type="chain" id="PRO_5039678830" evidence="1">
    <location>
        <begin position="21"/>
        <end position="361"/>
    </location>
</feature>
<dbReference type="Gene3D" id="3.20.20.140">
    <property type="entry name" value="Metal-dependent hydrolases"/>
    <property type="match status" value="1"/>
</dbReference>
<dbReference type="PROSITE" id="PS51257">
    <property type="entry name" value="PROKAR_LIPOPROTEIN"/>
    <property type="match status" value="1"/>
</dbReference>
<dbReference type="EMBL" id="JADIMQ010000118">
    <property type="protein sequence ID" value="MBO8449296.1"/>
    <property type="molecule type" value="Genomic_DNA"/>
</dbReference>
<protein>
    <submittedName>
        <fullName evidence="2">CehA/McbA family metallohydrolase</fullName>
    </submittedName>
</protein>
<name>A0A9D9HFB2_9BACT</name>
<dbReference type="Proteomes" id="UP000810252">
    <property type="component" value="Unassembled WGS sequence"/>
</dbReference>
<reference evidence="2" key="2">
    <citation type="journal article" date="2021" name="PeerJ">
        <title>Extensive microbial diversity within the chicken gut microbiome revealed by metagenomics and culture.</title>
        <authorList>
            <person name="Gilroy R."/>
            <person name="Ravi A."/>
            <person name="Getino M."/>
            <person name="Pursley I."/>
            <person name="Horton D.L."/>
            <person name="Alikhan N.F."/>
            <person name="Baker D."/>
            <person name="Gharbi K."/>
            <person name="Hall N."/>
            <person name="Watson M."/>
            <person name="Adriaenssens E.M."/>
            <person name="Foster-Nyarko E."/>
            <person name="Jarju S."/>
            <person name="Secka A."/>
            <person name="Antonio M."/>
            <person name="Oren A."/>
            <person name="Chaudhuri R.R."/>
            <person name="La Ragione R."/>
            <person name="Hildebrand F."/>
            <person name="Pallen M.J."/>
        </authorList>
    </citation>
    <scope>NUCLEOTIDE SEQUENCE</scope>
    <source>
        <strain evidence="2">20514</strain>
    </source>
</reference>
<dbReference type="AlphaFoldDB" id="A0A9D9HFB2"/>
<evidence type="ECO:0000256" key="1">
    <source>
        <dbReference type="SAM" id="SignalP"/>
    </source>
</evidence>
<comment type="caution">
    <text evidence="2">The sequence shown here is derived from an EMBL/GenBank/DDBJ whole genome shotgun (WGS) entry which is preliminary data.</text>
</comment>
<keyword evidence="1" id="KW-0732">Signal</keyword>
<dbReference type="InterPro" id="IPR016195">
    <property type="entry name" value="Pol/histidinol_Pase-like"/>
</dbReference>
<proteinExistence type="predicted"/>
<gene>
    <name evidence="2" type="ORF">IAC29_08505</name>
</gene>
<accession>A0A9D9HFB2</accession>